<dbReference type="AlphaFoldDB" id="A0A7T8DV54"/>
<sequence>MSKLVNFVYAIVLFLFLFLFSAKAMYPCETKEDCEIVFVSAGKMGYIVDCIETCVLFKI</sequence>
<feature type="signal peptide" evidence="1">
    <location>
        <begin position="1"/>
        <end position="24"/>
    </location>
</feature>
<dbReference type="Pfam" id="PF07127">
    <property type="entry name" value="Nodulin_late"/>
    <property type="match status" value="1"/>
</dbReference>
<feature type="chain" id="PRO_5030908953" evidence="1">
    <location>
        <begin position="25"/>
        <end position="59"/>
    </location>
</feature>
<evidence type="ECO:0000313" key="3">
    <source>
        <dbReference type="EMBL" id="QQO74633.1"/>
    </source>
</evidence>
<evidence type="ECO:0000256" key="1">
    <source>
        <dbReference type="SAM" id="SignalP"/>
    </source>
</evidence>
<evidence type="ECO:0000259" key="2">
    <source>
        <dbReference type="Pfam" id="PF07127"/>
    </source>
</evidence>
<protein>
    <submittedName>
        <fullName evidence="3">Nodule-specific cysteine-rich peptide G17</fullName>
    </submittedName>
</protein>
<dbReference type="EMBL" id="MT371115">
    <property type="protein sequence ID" value="QQO74633.1"/>
    <property type="molecule type" value="mRNA"/>
</dbReference>
<name>A0A7T8DV54_PEA</name>
<feature type="domain" description="Late nodulin" evidence="2">
    <location>
        <begin position="1"/>
        <end position="52"/>
    </location>
</feature>
<proteinExistence type="evidence at transcript level"/>
<keyword evidence="1" id="KW-0732">Signal</keyword>
<accession>A0A7T8DV54</accession>
<reference evidence="3" key="1">
    <citation type="journal article" date="2020" name="Mol. Cell">
        <title>Proteome analysis reveals a significant host-specific response in Rhizobium leguminosarum bv viciae endosymbiotic cells.</title>
        <authorList>
            <person name="Duran D."/>
            <person name="Albareda M."/>
            <person name="Marina A."/>
            <person name="Garcia C."/>
            <person name="Ruiz-Argueso T."/>
            <person name="Palacios J."/>
        </authorList>
    </citation>
    <scope>NUCLEOTIDE SEQUENCE</scope>
    <source>
        <tissue evidence="3">Root nodules</tissue>
    </source>
</reference>
<organism evidence="3">
    <name type="scientific">Pisum sativum</name>
    <name type="common">Garden pea</name>
    <name type="synonym">Lathyrus oleraceus</name>
    <dbReference type="NCBI Taxonomy" id="3888"/>
    <lineage>
        <taxon>Eukaryota</taxon>
        <taxon>Viridiplantae</taxon>
        <taxon>Streptophyta</taxon>
        <taxon>Embryophyta</taxon>
        <taxon>Tracheophyta</taxon>
        <taxon>Spermatophyta</taxon>
        <taxon>Magnoliopsida</taxon>
        <taxon>eudicotyledons</taxon>
        <taxon>Gunneridae</taxon>
        <taxon>Pentapetalae</taxon>
        <taxon>rosids</taxon>
        <taxon>fabids</taxon>
        <taxon>Fabales</taxon>
        <taxon>Fabaceae</taxon>
        <taxon>Papilionoideae</taxon>
        <taxon>50 kb inversion clade</taxon>
        <taxon>NPAAA clade</taxon>
        <taxon>Hologalegina</taxon>
        <taxon>IRL clade</taxon>
        <taxon>Fabeae</taxon>
        <taxon>Lathyrus</taxon>
    </lineage>
</organism>
<dbReference type="InterPro" id="IPR009810">
    <property type="entry name" value="Nodulin_late_dom"/>
</dbReference>
<dbReference type="GO" id="GO:0046872">
    <property type="term" value="F:metal ion binding"/>
    <property type="evidence" value="ECO:0007669"/>
    <property type="project" value="InterPro"/>
</dbReference>